<dbReference type="EMBL" id="AHNR02000040">
    <property type="protein sequence ID" value="EKR54939.1"/>
    <property type="molecule type" value="Genomic_DNA"/>
</dbReference>
<sequence>MSFFMGDPTFQLFEETNSSSHKPQDLTVKTLKCGNYCNIKDNRNNEYHYF</sequence>
<protein>
    <submittedName>
        <fullName evidence="1">Uncharacterized protein</fullName>
    </submittedName>
</protein>
<reference evidence="1 2" key="1">
    <citation type="submission" date="2012-10" db="EMBL/GenBank/DDBJ databases">
        <authorList>
            <person name="Harkins D.M."/>
            <person name="Durkin A.S."/>
            <person name="Brinkac L.M."/>
            <person name="Haft D.H."/>
            <person name="Selengut J.D."/>
            <person name="Sanka R."/>
            <person name="DePew J."/>
            <person name="Purushe J."/>
            <person name="Chanthongthip A."/>
            <person name="Lattana O."/>
            <person name="Phetsouvanh R."/>
            <person name="Newton P.N."/>
            <person name="Vinetz J.M."/>
            <person name="Sutton G.G."/>
            <person name="Nierman W.C."/>
            <person name="Fouts D.E."/>
        </authorList>
    </citation>
    <scope>NUCLEOTIDE SEQUENCE [LARGE SCALE GENOMIC DNA]</scope>
    <source>
        <strain evidence="1 2">UI 12758</strain>
    </source>
</reference>
<accession>A0A0E2D5U2</accession>
<proteinExistence type="predicted"/>
<dbReference type="AlphaFoldDB" id="A0A0E2D5U2"/>
<evidence type="ECO:0000313" key="1">
    <source>
        <dbReference type="EMBL" id="EKR54939.1"/>
    </source>
</evidence>
<comment type="caution">
    <text evidence="1">The sequence shown here is derived from an EMBL/GenBank/DDBJ whole genome shotgun (WGS) entry which is preliminary data.</text>
</comment>
<evidence type="ECO:0000313" key="2">
    <source>
        <dbReference type="Proteomes" id="UP000001340"/>
    </source>
</evidence>
<organism evidence="1 2">
    <name type="scientific">Leptospira interrogans str. UI 12758</name>
    <dbReference type="NCBI Taxonomy" id="1049938"/>
    <lineage>
        <taxon>Bacteria</taxon>
        <taxon>Pseudomonadati</taxon>
        <taxon>Spirochaetota</taxon>
        <taxon>Spirochaetia</taxon>
        <taxon>Leptospirales</taxon>
        <taxon>Leptospiraceae</taxon>
        <taxon>Leptospira</taxon>
    </lineage>
</organism>
<name>A0A0E2D5U2_LEPIR</name>
<gene>
    <name evidence="1" type="ORF">LEP1GSC105_3875</name>
</gene>
<dbReference type="NCBIfam" id="NF038097">
    <property type="entry name" value="KCGN_DNA_rpt"/>
    <property type="match status" value="1"/>
</dbReference>
<dbReference type="Proteomes" id="UP000001340">
    <property type="component" value="Unassembled WGS sequence"/>
</dbReference>